<keyword evidence="2" id="KW-0378">Hydrolase</keyword>
<dbReference type="NCBIfam" id="TIGR01428">
    <property type="entry name" value="HAD_type_II"/>
    <property type="match status" value="1"/>
</dbReference>
<dbReference type="AlphaFoldDB" id="A0A8H5ERE6"/>
<dbReference type="InterPro" id="IPR036412">
    <property type="entry name" value="HAD-like_sf"/>
</dbReference>
<gene>
    <name evidence="3" type="ORF">D9619_012304</name>
</gene>
<dbReference type="InterPro" id="IPR023198">
    <property type="entry name" value="PGP-like_dom2"/>
</dbReference>
<sequence>MAWLRASFERSSTMSLCDSRKACSSSSAVTLSSSALTPSLPNFIRLPFVSAMTDKEPAIKALVFDVFGTVVDWRSSVIGELKEAETKYGIQQGTTDWAKFAQLWRNGYIQTTRRVASGAQGPSNVDVMHRQILDSLLGSAEFAHVGAAWDEKARAEINLAWHRLNGWPDTVEGLTLLKENHILATLSNGNMKLLVDMAKHAGLPWDIIFSTELFNTFKPNPLAYQSAVKHLDLPPSQCAMVAAHIYDLRAAAAQGMRTIYVRRPQEDSDENGIALGIDVKSKKDGGEVDLAVESFVELAAALERMN</sequence>
<dbReference type="PANTHER" id="PTHR43316:SF3">
    <property type="entry name" value="HALOACID DEHALOGENASE, TYPE II (AFU_ORTHOLOGUE AFUA_2G07750)-RELATED"/>
    <property type="match status" value="1"/>
</dbReference>
<comment type="similarity">
    <text evidence="1">Belongs to the HAD-like hydrolase superfamily. S-2-haloalkanoic acid dehalogenase family.</text>
</comment>
<dbReference type="PANTHER" id="PTHR43316">
    <property type="entry name" value="HYDROLASE, HALOACID DELAHOGENASE-RELATED"/>
    <property type="match status" value="1"/>
</dbReference>
<evidence type="ECO:0000256" key="2">
    <source>
        <dbReference type="ARBA" id="ARBA00022801"/>
    </source>
</evidence>
<name>A0A8H5ERE6_9AGAR</name>
<accession>A0A8H5ERE6</accession>
<dbReference type="SFLD" id="SFLDG01129">
    <property type="entry name" value="C1.5:_HAD__Beta-PGM__Phosphata"/>
    <property type="match status" value="1"/>
</dbReference>
<keyword evidence="4" id="KW-1185">Reference proteome</keyword>
<dbReference type="InterPro" id="IPR006328">
    <property type="entry name" value="2-HAD"/>
</dbReference>
<dbReference type="Gene3D" id="3.40.50.1000">
    <property type="entry name" value="HAD superfamily/HAD-like"/>
    <property type="match status" value="1"/>
</dbReference>
<evidence type="ECO:0008006" key="5">
    <source>
        <dbReference type="Google" id="ProtNLM"/>
    </source>
</evidence>
<comment type="caution">
    <text evidence="3">The sequence shown here is derived from an EMBL/GenBank/DDBJ whole genome shotgun (WGS) entry which is preliminary data.</text>
</comment>
<dbReference type="InterPro" id="IPR051540">
    <property type="entry name" value="S-2-haloacid_dehalogenase"/>
</dbReference>
<dbReference type="GO" id="GO:0019120">
    <property type="term" value="F:hydrolase activity, acting on acid halide bonds, in C-halide compounds"/>
    <property type="evidence" value="ECO:0007669"/>
    <property type="project" value="InterPro"/>
</dbReference>
<dbReference type="SFLD" id="SFLDS00003">
    <property type="entry name" value="Haloacid_Dehalogenase"/>
    <property type="match status" value="1"/>
</dbReference>
<dbReference type="InterPro" id="IPR023214">
    <property type="entry name" value="HAD_sf"/>
</dbReference>
<evidence type="ECO:0000313" key="3">
    <source>
        <dbReference type="EMBL" id="KAF5309373.1"/>
    </source>
</evidence>
<evidence type="ECO:0000256" key="1">
    <source>
        <dbReference type="ARBA" id="ARBA00008106"/>
    </source>
</evidence>
<reference evidence="3 4" key="1">
    <citation type="journal article" date="2020" name="ISME J.">
        <title>Uncovering the hidden diversity of litter-decomposition mechanisms in mushroom-forming fungi.</title>
        <authorList>
            <person name="Floudas D."/>
            <person name="Bentzer J."/>
            <person name="Ahren D."/>
            <person name="Johansson T."/>
            <person name="Persson P."/>
            <person name="Tunlid A."/>
        </authorList>
    </citation>
    <scope>NUCLEOTIDE SEQUENCE [LARGE SCALE GENOMIC DNA]</scope>
    <source>
        <strain evidence="3 4">CBS 101986</strain>
    </source>
</reference>
<dbReference type="OrthoDB" id="2363873at2759"/>
<organism evidence="3 4">
    <name type="scientific">Psilocybe cf. subviscida</name>
    <dbReference type="NCBI Taxonomy" id="2480587"/>
    <lineage>
        <taxon>Eukaryota</taxon>
        <taxon>Fungi</taxon>
        <taxon>Dikarya</taxon>
        <taxon>Basidiomycota</taxon>
        <taxon>Agaricomycotina</taxon>
        <taxon>Agaricomycetes</taxon>
        <taxon>Agaricomycetidae</taxon>
        <taxon>Agaricales</taxon>
        <taxon>Agaricineae</taxon>
        <taxon>Strophariaceae</taxon>
        <taxon>Psilocybe</taxon>
    </lineage>
</organism>
<evidence type="ECO:0000313" key="4">
    <source>
        <dbReference type="Proteomes" id="UP000567179"/>
    </source>
</evidence>
<dbReference type="InterPro" id="IPR006439">
    <property type="entry name" value="HAD-SF_hydro_IA"/>
</dbReference>
<dbReference type="EMBL" id="JAACJJ010000059">
    <property type="protein sequence ID" value="KAF5309373.1"/>
    <property type="molecule type" value="Genomic_DNA"/>
</dbReference>
<dbReference type="NCBIfam" id="TIGR01493">
    <property type="entry name" value="HAD-SF-IA-v2"/>
    <property type="match status" value="1"/>
</dbReference>
<dbReference type="GO" id="GO:0016791">
    <property type="term" value="F:phosphatase activity"/>
    <property type="evidence" value="ECO:0007669"/>
    <property type="project" value="UniProtKB-ARBA"/>
</dbReference>
<dbReference type="Gene3D" id="1.10.150.240">
    <property type="entry name" value="Putative phosphatase, domain 2"/>
    <property type="match status" value="1"/>
</dbReference>
<protein>
    <recommendedName>
        <fullName evidence="5">Haloacid dehalogenase</fullName>
    </recommendedName>
</protein>
<dbReference type="Pfam" id="PF00702">
    <property type="entry name" value="Hydrolase"/>
    <property type="match status" value="1"/>
</dbReference>
<dbReference type="PRINTS" id="PR00413">
    <property type="entry name" value="HADHALOGNASE"/>
</dbReference>
<dbReference type="Proteomes" id="UP000567179">
    <property type="component" value="Unassembled WGS sequence"/>
</dbReference>
<proteinExistence type="inferred from homology"/>
<dbReference type="SUPFAM" id="SSF56784">
    <property type="entry name" value="HAD-like"/>
    <property type="match status" value="1"/>
</dbReference>